<comment type="caution">
    <text evidence="2">The sequence shown here is derived from an EMBL/GenBank/DDBJ whole genome shotgun (WGS) entry which is preliminary data.</text>
</comment>
<evidence type="ECO:0000313" key="2">
    <source>
        <dbReference type="EMBL" id="GIF56540.1"/>
    </source>
</evidence>
<proteinExistence type="predicted"/>
<protein>
    <recommendedName>
        <fullName evidence="1">DUF6985 domain-containing protein</fullName>
    </recommendedName>
</protein>
<dbReference type="RefSeq" id="WP_203702385.1">
    <property type="nucleotide sequence ID" value="NZ_BAAALU010000010.1"/>
</dbReference>
<evidence type="ECO:0000259" key="1">
    <source>
        <dbReference type="Pfam" id="PF22481"/>
    </source>
</evidence>
<sequence length="166" mass="18227">MRIPGLGEVVEDVESEWYVSAPMPVAVLGGVECRFVVDGYDDDARQGDFHAAIRAFLALDESALQAAAPHVYAYYRDVADADIEIQGPEQVFDHVRLGTEPTVSRDSQGSQRVCVSIESECAWEPEHGLQIVFRDGVKVTKVGPYDGHLSNPSAYVYHNSGESTIR</sequence>
<dbReference type="EMBL" id="BONC01000015">
    <property type="protein sequence ID" value="GIF56540.1"/>
    <property type="molecule type" value="Genomic_DNA"/>
</dbReference>
<name>A0ABQ4C182_9ACTN</name>
<reference evidence="2 3" key="1">
    <citation type="submission" date="2021-01" db="EMBL/GenBank/DDBJ databases">
        <title>Whole genome shotgun sequence of Asanoa iriomotensis NBRC 100142.</title>
        <authorList>
            <person name="Komaki H."/>
            <person name="Tamura T."/>
        </authorList>
    </citation>
    <scope>NUCLEOTIDE SEQUENCE [LARGE SCALE GENOMIC DNA]</scope>
    <source>
        <strain evidence="2 3">NBRC 100142</strain>
    </source>
</reference>
<dbReference type="Pfam" id="PF22481">
    <property type="entry name" value="DUF6985"/>
    <property type="match status" value="1"/>
</dbReference>
<accession>A0ABQ4C182</accession>
<keyword evidence="3" id="KW-1185">Reference proteome</keyword>
<dbReference type="InterPro" id="IPR054254">
    <property type="entry name" value="DUF6985"/>
</dbReference>
<evidence type="ECO:0000313" key="3">
    <source>
        <dbReference type="Proteomes" id="UP000624325"/>
    </source>
</evidence>
<organism evidence="2 3">
    <name type="scientific">Asanoa iriomotensis</name>
    <dbReference type="NCBI Taxonomy" id="234613"/>
    <lineage>
        <taxon>Bacteria</taxon>
        <taxon>Bacillati</taxon>
        <taxon>Actinomycetota</taxon>
        <taxon>Actinomycetes</taxon>
        <taxon>Micromonosporales</taxon>
        <taxon>Micromonosporaceae</taxon>
        <taxon>Asanoa</taxon>
    </lineage>
</organism>
<feature type="domain" description="DUF6985" evidence="1">
    <location>
        <begin position="7"/>
        <end position="149"/>
    </location>
</feature>
<dbReference type="Proteomes" id="UP000624325">
    <property type="component" value="Unassembled WGS sequence"/>
</dbReference>
<gene>
    <name evidence="2" type="ORF">Air01nite_26350</name>
</gene>